<proteinExistence type="predicted"/>
<gene>
    <name evidence="4" type="ORF">ACFQE0_02635</name>
</gene>
<feature type="transmembrane region" description="Helical" evidence="2">
    <location>
        <begin position="135"/>
        <end position="155"/>
    </location>
</feature>
<keyword evidence="2" id="KW-1133">Transmembrane helix</keyword>
<reference evidence="5" key="1">
    <citation type="journal article" date="2019" name="Int. J. Syst. Evol. Microbiol.">
        <title>The Global Catalogue of Microorganisms (GCM) 10K type strain sequencing project: providing services to taxonomists for standard genome sequencing and annotation.</title>
        <authorList>
            <consortium name="The Broad Institute Genomics Platform"/>
            <consortium name="The Broad Institute Genome Sequencing Center for Infectious Disease"/>
            <person name="Wu L."/>
            <person name="Ma J."/>
        </authorList>
    </citation>
    <scope>NUCLEOTIDE SEQUENCE [LARGE SCALE GENOMIC DNA]</scope>
    <source>
        <strain evidence="5">CCUG 48316</strain>
    </source>
</reference>
<dbReference type="InterPro" id="IPR052710">
    <property type="entry name" value="CAAX_protease"/>
</dbReference>
<dbReference type="PANTHER" id="PTHR36435">
    <property type="entry name" value="SLR1288 PROTEIN"/>
    <property type="match status" value="1"/>
</dbReference>
<keyword evidence="4" id="KW-0378">Hydrolase</keyword>
<dbReference type="GO" id="GO:0016787">
    <property type="term" value="F:hydrolase activity"/>
    <property type="evidence" value="ECO:0007669"/>
    <property type="project" value="UniProtKB-KW"/>
</dbReference>
<dbReference type="PANTHER" id="PTHR36435:SF1">
    <property type="entry name" value="CAAX AMINO TERMINAL PROTEASE FAMILY PROTEIN"/>
    <property type="match status" value="1"/>
</dbReference>
<keyword evidence="5" id="KW-1185">Reference proteome</keyword>
<feature type="transmembrane region" description="Helical" evidence="2">
    <location>
        <begin position="34"/>
        <end position="67"/>
    </location>
</feature>
<dbReference type="EMBL" id="JBHSWN010000001">
    <property type="protein sequence ID" value="MFC6788619.1"/>
    <property type="molecule type" value="Genomic_DNA"/>
</dbReference>
<name>A0ABW2BE55_9HYPH</name>
<accession>A0ABW2BE55</accession>
<keyword evidence="2" id="KW-0812">Transmembrane</keyword>
<feature type="transmembrane region" description="Helical" evidence="2">
    <location>
        <begin position="175"/>
        <end position="194"/>
    </location>
</feature>
<comment type="caution">
    <text evidence="4">The sequence shown here is derived from an EMBL/GenBank/DDBJ whole genome shotgun (WGS) entry which is preliminary data.</text>
</comment>
<feature type="domain" description="CAAX prenyl protease 2/Lysostaphin resistance protein A-like" evidence="3">
    <location>
        <begin position="181"/>
        <end position="270"/>
    </location>
</feature>
<feature type="region of interest" description="Disordered" evidence="1">
    <location>
        <begin position="1"/>
        <end position="25"/>
    </location>
</feature>
<evidence type="ECO:0000313" key="4">
    <source>
        <dbReference type="EMBL" id="MFC6788619.1"/>
    </source>
</evidence>
<dbReference type="Pfam" id="PF02517">
    <property type="entry name" value="Rce1-like"/>
    <property type="match status" value="1"/>
</dbReference>
<evidence type="ECO:0000259" key="3">
    <source>
        <dbReference type="Pfam" id="PF02517"/>
    </source>
</evidence>
<evidence type="ECO:0000313" key="5">
    <source>
        <dbReference type="Proteomes" id="UP001596292"/>
    </source>
</evidence>
<feature type="transmembrane region" description="Helical" evidence="2">
    <location>
        <begin position="215"/>
        <end position="236"/>
    </location>
</feature>
<dbReference type="Proteomes" id="UP001596292">
    <property type="component" value="Unassembled WGS sequence"/>
</dbReference>
<dbReference type="EC" id="3.4.-.-" evidence="4"/>
<evidence type="ECO:0000256" key="1">
    <source>
        <dbReference type="SAM" id="MobiDB-lite"/>
    </source>
</evidence>
<feature type="transmembrane region" description="Helical" evidence="2">
    <location>
        <begin position="256"/>
        <end position="278"/>
    </location>
</feature>
<dbReference type="RefSeq" id="WP_378966815.1">
    <property type="nucleotide sequence ID" value="NZ_JBHSWN010000001.1"/>
</dbReference>
<feature type="transmembrane region" description="Helical" evidence="2">
    <location>
        <begin position="94"/>
        <end position="114"/>
    </location>
</feature>
<evidence type="ECO:0000256" key="2">
    <source>
        <dbReference type="SAM" id="Phobius"/>
    </source>
</evidence>
<protein>
    <submittedName>
        <fullName evidence="4">CPBP family intramembrane glutamic endopeptidase</fullName>
        <ecNumber evidence="4">3.4.-.-</ecNumber>
    </submittedName>
</protein>
<sequence length="280" mass="30891">MKPDHAATVPEGMGDPASVAADPQLRDRPPSRGLANIASGLGLMIAFGILSLGAASLLALVIVRVGFDLWYGIDPFLPPSRRPFVGMVQLAHRAFAVDVLRQVLLAAFVIAWAWRRDRAAWRRRLALDREKPNGVRPVVLLSVLLLWPIVHIAWVTGTAELMGGGFGRNMRLSPFMDRTAVISWLLYLTILAPLAEELLVRGEMYHLARERLGPVWAVTATALVFALAHISSFGLARPISLLPLAFALGLLRWRTGRLWPCIALHGWSNLALVVYLLWPQ</sequence>
<organism evidence="4 5">
    <name type="scientific">Methylobacterium komagatae</name>
    <dbReference type="NCBI Taxonomy" id="374425"/>
    <lineage>
        <taxon>Bacteria</taxon>
        <taxon>Pseudomonadati</taxon>
        <taxon>Pseudomonadota</taxon>
        <taxon>Alphaproteobacteria</taxon>
        <taxon>Hyphomicrobiales</taxon>
        <taxon>Methylobacteriaceae</taxon>
        <taxon>Methylobacterium</taxon>
    </lineage>
</organism>
<keyword evidence="2" id="KW-0472">Membrane</keyword>
<dbReference type="InterPro" id="IPR003675">
    <property type="entry name" value="Rce1/LyrA-like_dom"/>
</dbReference>